<dbReference type="Gene3D" id="3.90.470.20">
    <property type="entry name" value="4'-phosphopantetheinyl transferase domain"/>
    <property type="match status" value="2"/>
</dbReference>
<accession>A0ABU0L734</accession>
<keyword evidence="1 3" id="KW-0808">Transferase</keyword>
<gene>
    <name evidence="3" type="ORF">QOZ95_005303</name>
</gene>
<dbReference type="GO" id="GO:0016740">
    <property type="term" value="F:transferase activity"/>
    <property type="evidence" value="ECO:0007669"/>
    <property type="project" value="UniProtKB-KW"/>
</dbReference>
<comment type="caution">
    <text evidence="3">The sequence shown here is derived from an EMBL/GenBank/DDBJ whole genome shotgun (WGS) entry which is preliminary data.</text>
</comment>
<protein>
    <submittedName>
        <fullName evidence="3">4'-phosphopantetheinyl transferase EntD</fullName>
    </submittedName>
</protein>
<dbReference type="Pfam" id="PF01648">
    <property type="entry name" value="ACPS"/>
    <property type="match status" value="1"/>
</dbReference>
<name>A0ABU0L734_9BACL</name>
<proteinExistence type="predicted"/>
<sequence>MASYVEQLMLKREDAVMKAAVSFVYADYNAGSPLDRNVFHLDECSYFESLEFHRRKSNFLLGRLSAKQAASVLLSEPDLRNVSVKAGVFGQPVLRVTGVPSYQVSITHCDSIGAAVVFPEVHPMGIDIERIDPKRNKTIESQLTTGEKERISAARGVEEYSVLLTVFWTVKEALSKILRTGFTTSLHVLEMNETLFVNEYFRSTFSHFPQYAAQSYRLGDYICTIAAPRRTEWSMNTSQLYYNFNSVFHPICLQVETFTEDIF</sequence>
<dbReference type="SUPFAM" id="SSF56214">
    <property type="entry name" value="4'-phosphopantetheinyl transferase"/>
    <property type="match status" value="2"/>
</dbReference>
<feature type="domain" description="4'-phosphopantetheinyl transferase" evidence="2">
    <location>
        <begin position="123"/>
        <end position="226"/>
    </location>
</feature>
<keyword evidence="4" id="KW-1185">Reference proteome</keyword>
<evidence type="ECO:0000313" key="4">
    <source>
        <dbReference type="Proteomes" id="UP001242811"/>
    </source>
</evidence>
<organism evidence="3 4">
    <name type="scientific">Paenibacillus brasilensis</name>
    <dbReference type="NCBI Taxonomy" id="128574"/>
    <lineage>
        <taxon>Bacteria</taxon>
        <taxon>Bacillati</taxon>
        <taxon>Bacillota</taxon>
        <taxon>Bacilli</taxon>
        <taxon>Bacillales</taxon>
        <taxon>Paenibacillaceae</taxon>
        <taxon>Paenibacillus</taxon>
    </lineage>
</organism>
<dbReference type="RefSeq" id="WP_152378773.1">
    <property type="nucleotide sequence ID" value="NZ_CP045298.1"/>
</dbReference>
<evidence type="ECO:0000256" key="1">
    <source>
        <dbReference type="ARBA" id="ARBA00022679"/>
    </source>
</evidence>
<dbReference type="Proteomes" id="UP001242811">
    <property type="component" value="Unassembled WGS sequence"/>
</dbReference>
<dbReference type="InterPro" id="IPR008278">
    <property type="entry name" value="4-PPantetheinyl_Trfase_dom"/>
</dbReference>
<reference evidence="3 4" key="1">
    <citation type="submission" date="2023-07" db="EMBL/GenBank/DDBJ databases">
        <title>Genomic Encyclopedia of Type Strains, Phase IV (KMG-IV): sequencing the most valuable type-strain genomes for metagenomic binning, comparative biology and taxonomic classification.</title>
        <authorList>
            <person name="Goeker M."/>
        </authorList>
    </citation>
    <scope>NUCLEOTIDE SEQUENCE [LARGE SCALE GENOMIC DNA]</scope>
    <source>
        <strain evidence="3 4">DSM 14914</strain>
    </source>
</reference>
<dbReference type="EMBL" id="JAUSWA010000053">
    <property type="protein sequence ID" value="MDQ0497102.1"/>
    <property type="molecule type" value="Genomic_DNA"/>
</dbReference>
<evidence type="ECO:0000259" key="2">
    <source>
        <dbReference type="Pfam" id="PF01648"/>
    </source>
</evidence>
<evidence type="ECO:0000313" key="3">
    <source>
        <dbReference type="EMBL" id="MDQ0497102.1"/>
    </source>
</evidence>
<dbReference type="InterPro" id="IPR037143">
    <property type="entry name" value="4-PPantetheinyl_Trfase_dom_sf"/>
</dbReference>